<dbReference type="GO" id="GO:0046872">
    <property type="term" value="F:metal ion binding"/>
    <property type="evidence" value="ECO:0007669"/>
    <property type="project" value="UniProtKB-KW"/>
</dbReference>
<proteinExistence type="inferred from homology"/>
<comment type="subunit">
    <text evidence="3">Homotrimer.</text>
</comment>
<reference evidence="10 11" key="1">
    <citation type="submission" date="2020-06" db="EMBL/GenBank/DDBJ databases">
        <authorList>
            <person name="Li R."/>
            <person name="Bekaert M."/>
        </authorList>
    </citation>
    <scope>NUCLEOTIDE SEQUENCE [LARGE SCALE GENOMIC DNA]</scope>
    <source>
        <strain evidence="11">wild</strain>
    </source>
</reference>
<feature type="domain" description="Fucolectin tachylectin-4 pentraxin-1" evidence="9">
    <location>
        <begin position="140"/>
        <end position="282"/>
    </location>
</feature>
<dbReference type="GO" id="GO:0042806">
    <property type="term" value="F:fucose binding"/>
    <property type="evidence" value="ECO:0007669"/>
    <property type="project" value="UniProtKB-ARBA"/>
</dbReference>
<protein>
    <recommendedName>
        <fullName evidence="9">Fucolectin tachylectin-4 pentraxin-1 domain-containing protein</fullName>
    </recommendedName>
</protein>
<feature type="compositionally biased region" description="Basic and acidic residues" evidence="8">
    <location>
        <begin position="112"/>
        <end position="138"/>
    </location>
</feature>
<dbReference type="GO" id="GO:0010185">
    <property type="term" value="P:regulation of cellular defense response"/>
    <property type="evidence" value="ECO:0007669"/>
    <property type="project" value="UniProtKB-ARBA"/>
</dbReference>
<keyword evidence="6" id="KW-0106">Calcium</keyword>
<evidence type="ECO:0000256" key="8">
    <source>
        <dbReference type="SAM" id="MobiDB-lite"/>
    </source>
</evidence>
<dbReference type="Proteomes" id="UP000507470">
    <property type="component" value="Unassembled WGS sequence"/>
</dbReference>
<dbReference type="SUPFAM" id="SSF49785">
    <property type="entry name" value="Galactose-binding domain-like"/>
    <property type="match status" value="3"/>
</dbReference>
<dbReference type="InterPro" id="IPR051941">
    <property type="entry name" value="BG_Antigen-Binding_Lectin"/>
</dbReference>
<dbReference type="PANTHER" id="PTHR45713">
    <property type="entry name" value="FTP DOMAIN-CONTAINING PROTEIN"/>
    <property type="match status" value="1"/>
</dbReference>
<evidence type="ECO:0000256" key="6">
    <source>
        <dbReference type="ARBA" id="ARBA00022837"/>
    </source>
</evidence>
<dbReference type="Pfam" id="PF22633">
    <property type="entry name" value="F5_F8_type_C_2"/>
    <property type="match status" value="3"/>
</dbReference>
<dbReference type="AlphaFoldDB" id="A0A6J7ZVR2"/>
<feature type="domain" description="Fucolectin tachylectin-4 pentraxin-1" evidence="9">
    <location>
        <begin position="285"/>
        <end position="421"/>
    </location>
</feature>
<dbReference type="EMBL" id="CACVKT020000286">
    <property type="protein sequence ID" value="CAC5358026.1"/>
    <property type="molecule type" value="Genomic_DNA"/>
</dbReference>
<evidence type="ECO:0000259" key="9">
    <source>
        <dbReference type="SMART" id="SM00607"/>
    </source>
</evidence>
<comment type="similarity">
    <text evidence="2">Belongs to the fucolectin family.</text>
</comment>
<evidence type="ECO:0000313" key="11">
    <source>
        <dbReference type="Proteomes" id="UP000507470"/>
    </source>
</evidence>
<dbReference type="Gene3D" id="2.60.120.260">
    <property type="entry name" value="Galactose-binding domain-like"/>
    <property type="match status" value="3"/>
</dbReference>
<organism evidence="10 11">
    <name type="scientific">Mytilus coruscus</name>
    <name type="common">Sea mussel</name>
    <dbReference type="NCBI Taxonomy" id="42192"/>
    <lineage>
        <taxon>Eukaryota</taxon>
        <taxon>Metazoa</taxon>
        <taxon>Spiralia</taxon>
        <taxon>Lophotrochozoa</taxon>
        <taxon>Mollusca</taxon>
        <taxon>Bivalvia</taxon>
        <taxon>Autobranchia</taxon>
        <taxon>Pteriomorphia</taxon>
        <taxon>Mytilida</taxon>
        <taxon>Mytiloidea</taxon>
        <taxon>Mytilidae</taxon>
        <taxon>Mytilinae</taxon>
        <taxon>Mytilus</taxon>
    </lineage>
</organism>
<evidence type="ECO:0000256" key="5">
    <source>
        <dbReference type="ARBA" id="ARBA00022734"/>
    </source>
</evidence>
<evidence type="ECO:0000313" key="10">
    <source>
        <dbReference type="EMBL" id="CAC5358026.1"/>
    </source>
</evidence>
<evidence type="ECO:0000256" key="2">
    <source>
        <dbReference type="ARBA" id="ARBA00010147"/>
    </source>
</evidence>
<evidence type="ECO:0000256" key="4">
    <source>
        <dbReference type="ARBA" id="ARBA00022723"/>
    </source>
</evidence>
<evidence type="ECO:0000256" key="1">
    <source>
        <dbReference type="ARBA" id="ARBA00002219"/>
    </source>
</evidence>
<gene>
    <name evidence="10" type="ORF">MCOR_1454</name>
</gene>
<evidence type="ECO:0000256" key="7">
    <source>
        <dbReference type="ARBA" id="ARBA00023157"/>
    </source>
</evidence>
<feature type="region of interest" description="Disordered" evidence="8">
    <location>
        <begin position="112"/>
        <end position="140"/>
    </location>
</feature>
<dbReference type="PANTHER" id="PTHR45713:SF15">
    <property type="entry name" value="F5_8 TYPE C DOMAIN-CONTAINING PROTEIN"/>
    <property type="match status" value="1"/>
</dbReference>
<feature type="region of interest" description="Disordered" evidence="8">
    <location>
        <begin position="420"/>
        <end position="484"/>
    </location>
</feature>
<dbReference type="OrthoDB" id="6154638at2759"/>
<dbReference type="SMART" id="SM00607">
    <property type="entry name" value="FTP"/>
    <property type="match status" value="3"/>
</dbReference>
<keyword evidence="11" id="KW-1185">Reference proteome</keyword>
<comment type="function">
    <text evidence="1">Acts as a defensive agent. Recognizes blood group fucosylated oligosaccharides including A, B, H and Lewis B-type antigens. Does not recognize Lewis A antigen and has low affinity for monovalent haptens.</text>
</comment>
<sequence>MYQFPTGYNYALRRKASQSSTWRSKYAASKAVDGKEKTFTVTKNENNAYWSVDLRKTVNVKQINIINRKDCCGNRLKNIVVTVGQNPHGMKLCNNFKGPGKTGQIIMITWKNEKPIKPEGKNEKQPVKPEGENKKPKPEGYNYALGKKAAQSSTRYSIYVASLAVDGKESTFSQTENENNAYWSVDLGKTVNVKQIKIINRKNCCGYRLKNIAVTVGQNRHQMKLCSNFKGPGKTGQVIMLTCKSPISGRHVKLLRSGKGYLSLAEVQVIGHTGENEKQPVKPEGYNYALRRKASQSSTWRSKYAASKAVDGKEKTFTVTKNENNAYWSVDLRKTVNVKQINIINRKDCCGNRLKNIVVTVGQNPHGMKLCNNFKGPGKTGQIIMITCKRPIAGRHVKLLRRGKGFLTLAEVQVIGETGKNEKPIKPEGENKKPKPEGKNEKQPVKPEGENKKPKPEGKNEKQPVKPEGENEKQPVKPEGNRLKNIVVTVGQNPHGMKLCNNFKGPGKTGQIIMITCKRPIAGRHVKL</sequence>
<dbReference type="InterPro" id="IPR008979">
    <property type="entry name" value="Galactose-bd-like_sf"/>
</dbReference>
<keyword evidence="4" id="KW-0479">Metal-binding</keyword>
<keyword evidence="5" id="KW-0430">Lectin</keyword>
<dbReference type="GO" id="GO:0001868">
    <property type="term" value="P:regulation of complement activation, lectin pathway"/>
    <property type="evidence" value="ECO:0007669"/>
    <property type="project" value="UniProtKB-ARBA"/>
</dbReference>
<keyword evidence="7" id="KW-1015">Disulfide bond</keyword>
<dbReference type="InterPro" id="IPR006585">
    <property type="entry name" value="FTP1"/>
</dbReference>
<feature type="domain" description="Fucolectin tachylectin-4 pentraxin-1" evidence="9">
    <location>
        <begin position="7"/>
        <end position="128"/>
    </location>
</feature>
<evidence type="ECO:0000256" key="3">
    <source>
        <dbReference type="ARBA" id="ARBA00011233"/>
    </source>
</evidence>
<accession>A0A6J7ZVR2</accession>
<feature type="compositionally biased region" description="Basic and acidic residues" evidence="8">
    <location>
        <begin position="420"/>
        <end position="482"/>
    </location>
</feature>
<name>A0A6J7ZVR2_MYTCO</name>